<name>A0A7W8DNJ3_9BACT</name>
<dbReference type="EMBL" id="JACHIF010000001">
    <property type="protein sequence ID" value="MBB5036155.1"/>
    <property type="molecule type" value="Genomic_DNA"/>
</dbReference>
<evidence type="ECO:0000259" key="2">
    <source>
        <dbReference type="Pfam" id="PF19263"/>
    </source>
</evidence>
<protein>
    <recommendedName>
        <fullName evidence="2">NrS-1 polymerase-like helicase domain-containing protein</fullName>
    </recommendedName>
</protein>
<feature type="region of interest" description="Disordered" evidence="1">
    <location>
        <begin position="552"/>
        <end position="592"/>
    </location>
</feature>
<organism evidence="3 4">
    <name type="scientific">Prosthecobacter dejongeii</name>
    <dbReference type="NCBI Taxonomy" id="48465"/>
    <lineage>
        <taxon>Bacteria</taxon>
        <taxon>Pseudomonadati</taxon>
        <taxon>Verrucomicrobiota</taxon>
        <taxon>Verrucomicrobiia</taxon>
        <taxon>Verrucomicrobiales</taxon>
        <taxon>Verrucomicrobiaceae</taxon>
        <taxon>Prosthecobacter</taxon>
    </lineage>
</organism>
<dbReference type="RefSeq" id="WP_221305309.1">
    <property type="nucleotide sequence ID" value="NZ_JACHIF010000001.1"/>
</dbReference>
<evidence type="ECO:0000256" key="1">
    <source>
        <dbReference type="SAM" id="MobiDB-lite"/>
    </source>
</evidence>
<dbReference type="Proteomes" id="UP000534294">
    <property type="component" value="Unassembled WGS sequence"/>
</dbReference>
<dbReference type="InterPro" id="IPR045455">
    <property type="entry name" value="NrS-1_pol-like_helicase"/>
</dbReference>
<accession>A0A7W8DNJ3</accession>
<evidence type="ECO:0000313" key="4">
    <source>
        <dbReference type="Proteomes" id="UP000534294"/>
    </source>
</evidence>
<keyword evidence="4" id="KW-1185">Reference proteome</keyword>
<feature type="domain" description="NrS-1 polymerase-like helicase" evidence="2">
    <location>
        <begin position="215"/>
        <end position="317"/>
    </location>
</feature>
<dbReference type="AlphaFoldDB" id="A0A7W8DNJ3"/>
<dbReference type="Pfam" id="PF19263">
    <property type="entry name" value="DUF5906"/>
    <property type="match status" value="1"/>
</dbReference>
<reference evidence="3 4" key="1">
    <citation type="submission" date="2020-08" db="EMBL/GenBank/DDBJ databases">
        <title>Genomic Encyclopedia of Type Strains, Phase IV (KMG-IV): sequencing the most valuable type-strain genomes for metagenomic binning, comparative biology and taxonomic classification.</title>
        <authorList>
            <person name="Goeker M."/>
        </authorList>
    </citation>
    <scope>NUCLEOTIDE SEQUENCE [LARGE SCALE GENOMIC DNA]</scope>
    <source>
        <strain evidence="3 4">DSM 12251</strain>
    </source>
</reference>
<proteinExistence type="predicted"/>
<evidence type="ECO:0000313" key="3">
    <source>
        <dbReference type="EMBL" id="MBB5036155.1"/>
    </source>
</evidence>
<gene>
    <name evidence="3" type="ORF">HNQ64_000389</name>
</gene>
<comment type="caution">
    <text evidence="3">The sequence shown here is derived from an EMBL/GenBank/DDBJ whole genome shotgun (WGS) entry which is preliminary data.</text>
</comment>
<sequence>MSEDAPPRSAVAHGHITAAETALAKQIRAELNAELGLTPDGQILAAPTQQKGGRKKKEVVPLSEAAFEALLQTVCYDNSTRLFWKQTAEGTWLSLSQRDLVLHLKRKGMAERPGDDECISQVEEFICRMQEERFIHMCGDIGGHRAGYHTFGKTRILILNEPNFIDPVQGDWSMLEDIFQKMFGREQVPYIYGWIKVALDMFRQQSWMAGQVLALCGEKQSGKNLFTELLNHVFGGRSPGKPYSYMTQGTDFNSDFIGAELLTIEDEVSHTSIQSRRAFGAKIKDLAVNKNRRLHRKNAEALVVAPLQRLVISLNDEHERMRVLPPLESDIEDKIMLIKVFRHPMPMPTTTALEQKSFMAALIAQLPAFLHFLDCWQIPPKLVVSRFGIKHFHHPDLVAALQESDPEESLLELIDDVLFPADGSSEPWTGLANELVQKLNNSGSQRLFRGIGDALRDITQCGTYLGRLASKKPERIRKLSMSGGSQKWMIGAPCSEGCKKLQEHASKIQSVRKRIDEIKQAALRGADVGHVAHPKSTEEEVGDDHKVSLNACSPPDRQSVYVEGEGCPGDGVSGDAGKMEVACGPEPDLPAS</sequence>